<dbReference type="InterPro" id="IPR038729">
    <property type="entry name" value="Rad50/SbcC_AAA"/>
</dbReference>
<reference evidence="4 5" key="1">
    <citation type="submission" date="2021-07" db="EMBL/GenBank/DDBJ databases">
        <title>Clostridium weizhouense sp. nov., an anaerobic bacterium isolated from activated sludge of Petroleum wastewater.</title>
        <authorList>
            <person name="Li Q."/>
        </authorList>
    </citation>
    <scope>NUCLEOTIDE SEQUENCE [LARGE SCALE GENOMIC DNA]</scope>
    <source>
        <strain evidence="4 5">YB-6</strain>
    </source>
</reference>
<keyword evidence="2" id="KW-0812">Transmembrane</keyword>
<dbReference type="PANTHER" id="PTHR41259:SF1">
    <property type="entry name" value="DOUBLE-STRAND BREAK REPAIR RAD50 ATPASE, PUTATIVE-RELATED"/>
    <property type="match status" value="1"/>
</dbReference>
<feature type="transmembrane region" description="Helical" evidence="2">
    <location>
        <begin position="460"/>
        <end position="476"/>
    </location>
</feature>
<feature type="coiled-coil region" evidence="1">
    <location>
        <begin position="308"/>
        <end position="391"/>
    </location>
</feature>
<dbReference type="RefSeq" id="WP_219778011.1">
    <property type="nucleotide sequence ID" value="NZ_JAHXPT010000001.1"/>
</dbReference>
<dbReference type="SUPFAM" id="SSF52540">
    <property type="entry name" value="P-loop containing nucleoside triphosphate hydrolases"/>
    <property type="match status" value="2"/>
</dbReference>
<dbReference type="EMBL" id="JAHXPT010000001">
    <property type="protein sequence ID" value="MBW6408848.1"/>
    <property type="molecule type" value="Genomic_DNA"/>
</dbReference>
<keyword evidence="1" id="KW-0175">Coiled coil</keyword>
<evidence type="ECO:0000256" key="1">
    <source>
        <dbReference type="SAM" id="Coils"/>
    </source>
</evidence>
<name>A0ABS7AJK1_9CLOT</name>
<accession>A0ABS7AJK1</accession>
<comment type="caution">
    <text evidence="4">The sequence shown here is derived from an EMBL/GenBank/DDBJ whole genome shotgun (WGS) entry which is preliminary data.</text>
</comment>
<dbReference type="Gene3D" id="3.40.50.300">
    <property type="entry name" value="P-loop containing nucleotide triphosphate hydrolases"/>
    <property type="match status" value="2"/>
</dbReference>
<dbReference type="PANTHER" id="PTHR41259">
    <property type="entry name" value="DOUBLE-STRAND BREAK REPAIR RAD50 ATPASE, PUTATIVE-RELATED"/>
    <property type="match status" value="1"/>
</dbReference>
<organism evidence="4 5">
    <name type="scientific">Clostridium weizhouense</name>
    <dbReference type="NCBI Taxonomy" id="2859781"/>
    <lineage>
        <taxon>Bacteria</taxon>
        <taxon>Bacillati</taxon>
        <taxon>Bacillota</taxon>
        <taxon>Clostridia</taxon>
        <taxon>Eubacteriales</taxon>
        <taxon>Clostridiaceae</taxon>
        <taxon>Clostridium</taxon>
    </lineage>
</organism>
<evidence type="ECO:0000313" key="5">
    <source>
        <dbReference type="Proteomes" id="UP001519921"/>
    </source>
</evidence>
<dbReference type="Pfam" id="PF13476">
    <property type="entry name" value="AAA_23"/>
    <property type="match status" value="1"/>
</dbReference>
<evidence type="ECO:0000256" key="2">
    <source>
        <dbReference type="SAM" id="Phobius"/>
    </source>
</evidence>
<protein>
    <submittedName>
        <fullName evidence="4">AAA family ATPase</fullName>
    </submittedName>
</protein>
<keyword evidence="5" id="KW-1185">Reference proteome</keyword>
<feature type="coiled-coil region" evidence="1">
    <location>
        <begin position="485"/>
        <end position="515"/>
    </location>
</feature>
<evidence type="ECO:0000313" key="4">
    <source>
        <dbReference type="EMBL" id="MBW6408848.1"/>
    </source>
</evidence>
<keyword evidence="2" id="KW-1133">Transmembrane helix</keyword>
<evidence type="ECO:0000259" key="3">
    <source>
        <dbReference type="Pfam" id="PF13476"/>
    </source>
</evidence>
<sequence>MIIKKASIESFAGIKGKIIEFKNGFNLIYGENEKGKSTIENFIRIWLYGFDNSRGKLNDRRRYSPLSGEKMSGELTIEHEEEVYTIRRSFGLTKKEDVCEIVDDITGDKIELFYENEPGKNFLKINSSTFSKTLFINQLGVAVNKDKEEEIMEKITNIYNSGEENISVKKAIEILEKGKKQLITSRKLGELDLLREKRDSLKEELWEGYKLAEENIENEEELLKKIEYKAEIKGQIENLELYRKYIKKIKLQKDYKEIVEYLKKGEELKKREKEISGELRTSDKILTQEFLEEINKDYTRYLSLNDMREEKLQEKYNLENQYEEKKEEYKEFNVFNSIEDDDIKEKVYILKMEKENLEEKINNIKDIKYSIEELQKELNYREREIVNLEWISKNRDNIDDIISSYKEGLKELKYKLEDDTNKLTNVSSKDIKNKLIIIYILSIIGIIAFIFSIIKGIFPLSISLIPIFIVLIKFYLKYSLEIKTKENLKKQRDGIENLKEKVDQDEKKLKNYVQELKCNNFEEFMNKLKQYDSYKIYKENIMLTINTKKETLNSINSNELKEKYNKNNSIIYSLFNVFSCNSLEEIIGKINLYENLKKELLPLEYEISKLKSEILNINIQLKEREEDLRQKTSGMDLEKIEILDFHIKLKDFRDKISKMQEIKNNLNSVNETYKVLLKNRDINEIKEEMKEIINNNIKYSYESEEEIDKELKNKSDELLSLEKDIKDLEHNIEKRYLGKREVSVIEEEISIVEEKISKAEKEASALELASSKLQEAFLEVRKNIAPELNNTVLNKFNYLSSGNYKEVKISEEYKLKVKNDNNLFDIDILSNGAKDQLYLSLRLSFVEMLFKNKDVSLFLDDAFVQYDDERRTKALKLLIAEKFKQILFFTCQSIDKEILDKNKIKYNLIQLS</sequence>
<gene>
    <name evidence="4" type="ORF">KYD98_01925</name>
</gene>
<dbReference type="InterPro" id="IPR027417">
    <property type="entry name" value="P-loop_NTPase"/>
</dbReference>
<keyword evidence="2" id="KW-0472">Membrane</keyword>
<dbReference type="Proteomes" id="UP001519921">
    <property type="component" value="Unassembled WGS sequence"/>
</dbReference>
<feature type="transmembrane region" description="Helical" evidence="2">
    <location>
        <begin position="435"/>
        <end position="454"/>
    </location>
</feature>
<proteinExistence type="predicted"/>
<feature type="domain" description="Rad50/SbcC-type AAA" evidence="3">
    <location>
        <begin position="7"/>
        <end position="246"/>
    </location>
</feature>
<feature type="coiled-coil region" evidence="1">
    <location>
        <begin position="593"/>
        <end position="776"/>
    </location>
</feature>